<feature type="signal peptide" evidence="1">
    <location>
        <begin position="1"/>
        <end position="20"/>
    </location>
</feature>
<evidence type="ECO:0000313" key="2">
    <source>
        <dbReference type="EMBL" id="NBL63621.1"/>
    </source>
</evidence>
<comment type="caution">
    <text evidence="2">The sequence shown here is derived from an EMBL/GenBank/DDBJ whole genome shotgun (WGS) entry which is preliminary data.</text>
</comment>
<organism evidence="2 3">
    <name type="scientific">Flavobacterium ichthyis</name>
    <dbReference type="NCBI Taxonomy" id="2698827"/>
    <lineage>
        <taxon>Bacteria</taxon>
        <taxon>Pseudomonadati</taxon>
        <taxon>Bacteroidota</taxon>
        <taxon>Flavobacteriia</taxon>
        <taxon>Flavobacteriales</taxon>
        <taxon>Flavobacteriaceae</taxon>
        <taxon>Flavobacterium</taxon>
    </lineage>
</organism>
<dbReference type="SUPFAM" id="SSF160574">
    <property type="entry name" value="BT0923-like"/>
    <property type="match status" value="1"/>
</dbReference>
<dbReference type="Gene3D" id="3.40.1420.30">
    <property type="match status" value="1"/>
</dbReference>
<evidence type="ECO:0000256" key="1">
    <source>
        <dbReference type="SAM" id="SignalP"/>
    </source>
</evidence>
<gene>
    <name evidence="2" type="ORF">GV828_00215</name>
</gene>
<evidence type="ECO:0000313" key="3">
    <source>
        <dbReference type="Proteomes" id="UP000798602"/>
    </source>
</evidence>
<feature type="chain" id="PRO_5047071720" description="Beta-lactamase-inhibitor-like PepSY-like domain-containing protein" evidence="1">
    <location>
        <begin position="21"/>
        <end position="97"/>
    </location>
</feature>
<proteinExistence type="predicted"/>
<accession>A0ABW9Z458</accession>
<dbReference type="Proteomes" id="UP000798602">
    <property type="component" value="Unassembled WGS sequence"/>
</dbReference>
<name>A0ABW9Z458_9FLAO</name>
<dbReference type="RefSeq" id="WP_166535460.1">
    <property type="nucleotide sequence ID" value="NZ_JAABLM010000001.1"/>
</dbReference>
<keyword evidence="1" id="KW-0732">Signal</keyword>
<dbReference type="EMBL" id="JAABLM010000001">
    <property type="protein sequence ID" value="NBL63621.1"/>
    <property type="molecule type" value="Genomic_DNA"/>
</dbReference>
<sequence length="97" mass="10771">MKKFIITMVFAIGLSFQAEASYKNQNIISVNQEKTYNPIEASAIPAEVLKNISSKYGGFTIREAYVAADGEYKLVLAKDETTTTAYFNSKGEFIKEA</sequence>
<evidence type="ECO:0008006" key="4">
    <source>
        <dbReference type="Google" id="ProtNLM"/>
    </source>
</evidence>
<protein>
    <recommendedName>
        <fullName evidence="4">Beta-lactamase-inhibitor-like PepSY-like domain-containing protein</fullName>
    </recommendedName>
</protein>
<keyword evidence="3" id="KW-1185">Reference proteome</keyword>
<reference evidence="3" key="1">
    <citation type="submission" date="2020-01" db="EMBL/GenBank/DDBJ databases">
        <title>Sphingomonas sp. strain CSW-10.</title>
        <authorList>
            <person name="Chen W.-M."/>
        </authorList>
    </citation>
    <scope>NUCLEOTIDE SEQUENCE [LARGE SCALE GENOMIC DNA]</scope>
    <source>
        <strain evidence="3">NST-5</strain>
    </source>
</reference>